<evidence type="ECO:0000256" key="1">
    <source>
        <dbReference type="ARBA" id="ARBA00004651"/>
    </source>
</evidence>
<evidence type="ECO:0000313" key="8">
    <source>
        <dbReference type="Proteomes" id="UP000462621"/>
    </source>
</evidence>
<reference evidence="7 8" key="1">
    <citation type="submission" date="2019-10" db="EMBL/GenBank/DDBJ databases">
        <title>Vibrio sp. nov. isolated from a shrimp pond.</title>
        <authorList>
            <person name="Gomez-Gil B."/>
            <person name="Enciso-Ibarra J."/>
            <person name="Enciso-Ibarra K."/>
            <person name="Bolan-Mejia C."/>
        </authorList>
    </citation>
    <scope>NUCLEOTIDE SEQUENCE [LARGE SCALE GENOMIC DNA]</scope>
    <source>
        <strain evidence="7 8">CAIM 722</strain>
    </source>
</reference>
<feature type="transmembrane region" description="Helical" evidence="6">
    <location>
        <begin position="46"/>
        <end position="65"/>
    </location>
</feature>
<evidence type="ECO:0000256" key="4">
    <source>
        <dbReference type="ARBA" id="ARBA00022989"/>
    </source>
</evidence>
<evidence type="ECO:0000313" key="7">
    <source>
        <dbReference type="EMBL" id="MZI93718.1"/>
    </source>
</evidence>
<dbReference type="AlphaFoldDB" id="A0A7X4LKN1"/>
<dbReference type="Pfam" id="PF03899">
    <property type="entry name" value="ATP-synt_I"/>
    <property type="match status" value="1"/>
</dbReference>
<dbReference type="GO" id="GO:0005886">
    <property type="term" value="C:plasma membrane"/>
    <property type="evidence" value="ECO:0007669"/>
    <property type="project" value="UniProtKB-SubCell"/>
</dbReference>
<keyword evidence="8" id="KW-1185">Reference proteome</keyword>
<name>A0A7X4LKN1_9VIBR</name>
<comment type="subcellular location">
    <subcellularLocation>
        <location evidence="1">Cell membrane</location>
        <topology evidence="1">Multi-pass membrane protein</topology>
    </subcellularLocation>
</comment>
<evidence type="ECO:0000256" key="6">
    <source>
        <dbReference type="SAM" id="Phobius"/>
    </source>
</evidence>
<dbReference type="InterPro" id="IPR005598">
    <property type="entry name" value="ATP_synth_I"/>
</dbReference>
<feature type="transmembrane region" description="Helical" evidence="6">
    <location>
        <begin position="12"/>
        <end position="34"/>
    </location>
</feature>
<gene>
    <name evidence="7" type="ORF">F9817_10990</name>
</gene>
<keyword evidence="4 6" id="KW-1133">Transmembrane helix</keyword>
<evidence type="ECO:0000256" key="5">
    <source>
        <dbReference type="ARBA" id="ARBA00023136"/>
    </source>
</evidence>
<comment type="caution">
    <text evidence="7">The sequence shown here is derived from an EMBL/GenBank/DDBJ whole genome shotgun (WGS) entry which is preliminary data.</text>
</comment>
<keyword evidence="3 6" id="KW-0812">Transmembrane</keyword>
<accession>A0A7X4LKN1</accession>
<evidence type="ECO:0000256" key="2">
    <source>
        <dbReference type="ARBA" id="ARBA00022475"/>
    </source>
</evidence>
<keyword evidence="2" id="KW-1003">Cell membrane</keyword>
<dbReference type="EMBL" id="WEKT01000017">
    <property type="protein sequence ID" value="MZI93718.1"/>
    <property type="molecule type" value="Genomic_DNA"/>
</dbReference>
<organism evidence="7 8">
    <name type="scientific">Vibrio eleionomae</name>
    <dbReference type="NCBI Taxonomy" id="2653505"/>
    <lineage>
        <taxon>Bacteria</taxon>
        <taxon>Pseudomonadati</taxon>
        <taxon>Pseudomonadota</taxon>
        <taxon>Gammaproteobacteria</taxon>
        <taxon>Vibrionales</taxon>
        <taxon>Vibrionaceae</taxon>
        <taxon>Vibrio</taxon>
    </lineage>
</organism>
<sequence>MVANSTSKAIMLAGRRILCAQLTLGILFIIGVFFSQGKLSAESACIGVIIAILPSYLGMGLASIKSRSQPTKSLRDLMKLSRRTKLIYTILLFVLTFKLLSLHNVVVLIAFSVAMLGHFVTPLMAGQDEGKA</sequence>
<dbReference type="RefSeq" id="WP_161155453.1">
    <property type="nucleotide sequence ID" value="NZ_WEKT01000017.1"/>
</dbReference>
<feature type="transmembrane region" description="Helical" evidence="6">
    <location>
        <begin position="86"/>
        <end position="114"/>
    </location>
</feature>
<evidence type="ECO:0000256" key="3">
    <source>
        <dbReference type="ARBA" id="ARBA00022692"/>
    </source>
</evidence>
<keyword evidence="5 6" id="KW-0472">Membrane</keyword>
<proteinExistence type="predicted"/>
<dbReference type="Proteomes" id="UP000462621">
    <property type="component" value="Unassembled WGS sequence"/>
</dbReference>
<protein>
    <submittedName>
        <fullName evidence="7">ATP synthase subunit I</fullName>
    </submittedName>
</protein>